<keyword evidence="2" id="KW-0233">DNA recombination</keyword>
<evidence type="ECO:0000313" key="7">
    <source>
        <dbReference type="Proteomes" id="UP000621500"/>
    </source>
</evidence>
<dbReference type="InterPro" id="IPR013762">
    <property type="entry name" value="Integrase-like_cat_sf"/>
</dbReference>
<dbReference type="Proteomes" id="UP000621500">
    <property type="component" value="Unassembled WGS sequence"/>
</dbReference>
<keyword evidence="7" id="KW-1185">Reference proteome</keyword>
<feature type="domain" description="Core-binding (CB)" evidence="5">
    <location>
        <begin position="22"/>
        <end position="123"/>
    </location>
</feature>
<evidence type="ECO:0000313" key="6">
    <source>
        <dbReference type="EMBL" id="GIH01847.1"/>
    </source>
</evidence>
<evidence type="ECO:0000259" key="5">
    <source>
        <dbReference type="PROSITE" id="PS51900"/>
    </source>
</evidence>
<dbReference type="InterPro" id="IPR011010">
    <property type="entry name" value="DNA_brk_join_enz"/>
</dbReference>
<reference evidence="6 7" key="1">
    <citation type="submission" date="2021-01" db="EMBL/GenBank/DDBJ databases">
        <title>Whole genome shotgun sequence of Plantactinospora mayteni NBRC 109088.</title>
        <authorList>
            <person name="Komaki H."/>
            <person name="Tamura T."/>
        </authorList>
    </citation>
    <scope>NUCLEOTIDE SEQUENCE [LARGE SCALE GENOMIC DNA]</scope>
    <source>
        <strain evidence="6 7">NBRC 109088</strain>
    </source>
</reference>
<organism evidence="6 7">
    <name type="scientific">Plantactinospora mayteni</name>
    <dbReference type="NCBI Taxonomy" id="566021"/>
    <lineage>
        <taxon>Bacteria</taxon>
        <taxon>Bacillati</taxon>
        <taxon>Actinomycetota</taxon>
        <taxon>Actinomycetes</taxon>
        <taxon>Micromonosporales</taxon>
        <taxon>Micromonosporaceae</taxon>
        <taxon>Plantactinospora</taxon>
    </lineage>
</organism>
<evidence type="ECO:0008006" key="8">
    <source>
        <dbReference type="Google" id="ProtNLM"/>
    </source>
</evidence>
<evidence type="ECO:0000256" key="2">
    <source>
        <dbReference type="ARBA" id="ARBA00023172"/>
    </source>
</evidence>
<dbReference type="Gene3D" id="1.10.150.130">
    <property type="match status" value="1"/>
</dbReference>
<dbReference type="Gene3D" id="1.10.443.10">
    <property type="entry name" value="Intergrase catalytic core"/>
    <property type="match status" value="1"/>
</dbReference>
<protein>
    <recommendedName>
        <fullName evidence="8">Recombinase XerD</fullName>
    </recommendedName>
</protein>
<dbReference type="PROSITE" id="PS51898">
    <property type="entry name" value="TYR_RECOMBINASE"/>
    <property type="match status" value="1"/>
</dbReference>
<name>A0ABQ4F4P8_9ACTN</name>
<evidence type="ECO:0000256" key="3">
    <source>
        <dbReference type="PROSITE-ProRule" id="PRU01248"/>
    </source>
</evidence>
<dbReference type="InterPro" id="IPR002104">
    <property type="entry name" value="Integrase_catalytic"/>
</dbReference>
<dbReference type="PANTHER" id="PTHR30349">
    <property type="entry name" value="PHAGE INTEGRASE-RELATED"/>
    <property type="match status" value="1"/>
</dbReference>
<dbReference type="PANTHER" id="PTHR30349:SF81">
    <property type="entry name" value="TYROSINE RECOMBINASE XERC"/>
    <property type="match status" value="1"/>
</dbReference>
<keyword evidence="1 3" id="KW-0238">DNA-binding</keyword>
<dbReference type="InterPro" id="IPR050090">
    <property type="entry name" value="Tyrosine_recombinase_XerCD"/>
</dbReference>
<dbReference type="Pfam" id="PF00589">
    <property type="entry name" value="Phage_integrase"/>
    <property type="match status" value="1"/>
</dbReference>
<dbReference type="EMBL" id="BONX01000090">
    <property type="protein sequence ID" value="GIH01847.1"/>
    <property type="molecule type" value="Genomic_DNA"/>
</dbReference>
<dbReference type="PROSITE" id="PS51900">
    <property type="entry name" value="CB"/>
    <property type="match status" value="1"/>
</dbReference>
<gene>
    <name evidence="6" type="ORF">Pma05_84190</name>
</gene>
<dbReference type="InterPro" id="IPR044068">
    <property type="entry name" value="CB"/>
</dbReference>
<evidence type="ECO:0000259" key="4">
    <source>
        <dbReference type="PROSITE" id="PS51898"/>
    </source>
</evidence>
<comment type="caution">
    <text evidence="6">The sequence shown here is derived from an EMBL/GenBank/DDBJ whole genome shotgun (WGS) entry which is preliminary data.</text>
</comment>
<dbReference type="RefSeq" id="WP_203863059.1">
    <property type="nucleotide sequence ID" value="NZ_BAAAZQ010000056.1"/>
</dbReference>
<evidence type="ECO:0000256" key="1">
    <source>
        <dbReference type="ARBA" id="ARBA00023125"/>
    </source>
</evidence>
<accession>A0ABQ4F4P8</accession>
<dbReference type="InterPro" id="IPR010998">
    <property type="entry name" value="Integrase_recombinase_N"/>
</dbReference>
<sequence length="386" mass="42230">MRAFPVKMPCGSRYWTVLDERWEPVPVADRFLRELRFGRDRAESTTEAYARSVALFLRWCGQTGRDWTTAAGELGLFITWLTFAEGGEQPLRVVAGTGASPVRSTRRINRVLVAVRGFMSFAVVDGAAPGWVLGALYELASRRDLPIEAQNEDGSLGLRMRSRHRLSEPETNVDRASDAEIVALFMACRSARDRLIVLLLACAGLRRGAVAGLRREDMHFAPDNGVLGCDVAGAHVHVVRRENANGAWAKSRRPYAVPADFMVVQAYDQYVIERHEHGAGAASDFVLVNLFRAPIGGPMTPDAIGDLIERLAVRAGLARRITPHMLRHGFGSNLADAGASLDEIQMLLGHAHAGSAAPYLHPDTARLRAAVERVGTPRAIAQQVAR</sequence>
<dbReference type="SUPFAM" id="SSF56349">
    <property type="entry name" value="DNA breaking-rejoining enzymes"/>
    <property type="match status" value="1"/>
</dbReference>
<proteinExistence type="predicted"/>
<feature type="domain" description="Tyr recombinase" evidence="4">
    <location>
        <begin position="171"/>
        <end position="372"/>
    </location>
</feature>